<keyword evidence="11" id="KW-0112">Calmodulin-binding</keyword>
<evidence type="ECO:0000256" key="12">
    <source>
        <dbReference type="ARBA" id="ARBA00023242"/>
    </source>
</evidence>
<dbReference type="InterPro" id="IPR017441">
    <property type="entry name" value="Protein_kinase_ATP_BS"/>
</dbReference>
<evidence type="ECO:0000256" key="13">
    <source>
        <dbReference type="ARBA" id="ARBA00047307"/>
    </source>
</evidence>
<dbReference type="PROSITE" id="PS00107">
    <property type="entry name" value="PROTEIN_KINASE_ATP"/>
    <property type="match status" value="1"/>
</dbReference>
<dbReference type="SMART" id="SM00220">
    <property type="entry name" value="S_TKc"/>
    <property type="match status" value="1"/>
</dbReference>
<evidence type="ECO:0000256" key="6">
    <source>
        <dbReference type="ARBA" id="ARBA00022553"/>
    </source>
</evidence>
<accession>A0A671UTH1</accession>
<keyword evidence="19" id="KW-1185">Reference proteome</keyword>
<evidence type="ECO:0000313" key="18">
    <source>
        <dbReference type="Ensembl" id="ENSSAUP00010017248.1"/>
    </source>
</evidence>
<evidence type="ECO:0000256" key="9">
    <source>
        <dbReference type="ARBA" id="ARBA00022777"/>
    </source>
</evidence>
<dbReference type="InterPro" id="IPR000719">
    <property type="entry name" value="Prot_kinase_dom"/>
</dbReference>
<reference evidence="18" key="3">
    <citation type="submission" date="2025-09" db="UniProtKB">
        <authorList>
            <consortium name="Ensembl"/>
        </authorList>
    </citation>
    <scope>IDENTIFICATION</scope>
</reference>
<evidence type="ECO:0000256" key="11">
    <source>
        <dbReference type="ARBA" id="ARBA00022860"/>
    </source>
</evidence>
<dbReference type="Pfam" id="PF00069">
    <property type="entry name" value="Pkinase"/>
    <property type="match status" value="1"/>
</dbReference>
<feature type="compositionally biased region" description="Acidic residues" evidence="16">
    <location>
        <begin position="71"/>
        <end position="83"/>
    </location>
</feature>
<evidence type="ECO:0000256" key="16">
    <source>
        <dbReference type="SAM" id="MobiDB-lite"/>
    </source>
</evidence>
<dbReference type="Gene3D" id="3.30.200.20">
    <property type="entry name" value="Phosphorylase Kinase, domain 1"/>
    <property type="match status" value="1"/>
</dbReference>
<organism evidence="18 19">
    <name type="scientific">Sparus aurata</name>
    <name type="common">Gilthead sea bream</name>
    <dbReference type="NCBI Taxonomy" id="8175"/>
    <lineage>
        <taxon>Eukaryota</taxon>
        <taxon>Metazoa</taxon>
        <taxon>Chordata</taxon>
        <taxon>Craniata</taxon>
        <taxon>Vertebrata</taxon>
        <taxon>Euteleostomi</taxon>
        <taxon>Actinopterygii</taxon>
        <taxon>Neopterygii</taxon>
        <taxon>Teleostei</taxon>
        <taxon>Neoteleostei</taxon>
        <taxon>Acanthomorphata</taxon>
        <taxon>Eupercaria</taxon>
        <taxon>Spariformes</taxon>
        <taxon>Sparidae</taxon>
        <taxon>Sparus</taxon>
    </lineage>
</organism>
<dbReference type="PROSITE" id="PS00108">
    <property type="entry name" value="PROTEIN_KINASE_ST"/>
    <property type="match status" value="1"/>
</dbReference>
<feature type="region of interest" description="Disordered" evidence="16">
    <location>
        <begin position="572"/>
        <end position="592"/>
    </location>
</feature>
<evidence type="ECO:0000256" key="4">
    <source>
        <dbReference type="ARBA" id="ARBA00022490"/>
    </source>
</evidence>
<dbReference type="GO" id="GO:0005524">
    <property type="term" value="F:ATP binding"/>
    <property type="evidence" value="ECO:0007669"/>
    <property type="project" value="UniProtKB-UniRule"/>
</dbReference>
<sequence length="592" mass="66024">MFPCHVTPWPSAEASCGSHAPPAQPSQPLPDLLCSCPAPPFNTHSETPSPDPMESLIVVTEYEPSRPPGEAGEEEVEEMDSSETPEPASSVAAPFRTPSCDLLSHTVGRPEALLPESQEQRGRLNLSDRKLSLQERSQTTASPCSSPGLNGRYIYPSLPYSPITSPHSSPRLPRRPTVESHSVSITDLQDCVQLNQYKLKDEIGKGSYGVVKLAYNEDDNMYYAMKVLSKKRLMRQAGFPRRPPPRGAKAPEGPPQPKGPLERVYQEIAILKKLDHPNVVKLVEVLDDPSEDHLYMVFELVKQGAVMEVPTAKPFSEDQSRFYFQDLLRGIEYLHYQRIIHRDVKPSNLLVGEDGHIKIADFGVSNQFEGADALLTSTVGTPAFLAPEALSETRKNFSGKALDVWAMGVTLYCFVFGVCPFMDERILSLHQKIKTQPVELPEHADISDDLKDLLLKMLDKNPETRISIPQIKVHPWVTRHGAEPLPPEDDNCCMLIEVTEEEVENSVKHIPSLATVILVRTMLRKRSFGNPFDWARKEERSSLGAPGQTLTKGRAGNVRYCYIHCGQRRKQESGDGMRTMDLPYVGEDETLS</sequence>
<dbReference type="PANTHER" id="PTHR43895:SF39">
    <property type="entry name" value="CALCIUM_CALMODULIN-DEPENDENT PROTEIN KINASE KINASE 2"/>
    <property type="match status" value="1"/>
</dbReference>
<comment type="subcellular location">
    <subcellularLocation>
        <location evidence="2">Cytoplasm</location>
    </subcellularLocation>
    <subcellularLocation>
        <location evidence="1">Nucleus</location>
    </subcellularLocation>
</comment>
<feature type="compositionally biased region" description="Pro residues" evidence="16">
    <location>
        <begin position="241"/>
        <end position="258"/>
    </location>
</feature>
<feature type="binding site" evidence="15">
    <location>
        <position position="226"/>
    </location>
    <ligand>
        <name>ATP</name>
        <dbReference type="ChEBI" id="CHEBI:30616"/>
    </ligand>
</feature>
<dbReference type="GeneID" id="115592583"/>
<dbReference type="GO" id="GO:0005516">
    <property type="term" value="F:calmodulin binding"/>
    <property type="evidence" value="ECO:0007669"/>
    <property type="project" value="UniProtKB-KW"/>
</dbReference>
<keyword evidence="12" id="KW-0539">Nucleus</keyword>
<name>A0A671UTH1_SPAAU</name>
<feature type="compositionally biased region" description="Polar residues" evidence="16">
    <location>
        <begin position="134"/>
        <end position="148"/>
    </location>
</feature>
<evidence type="ECO:0000256" key="15">
    <source>
        <dbReference type="PROSITE-ProRule" id="PRU10141"/>
    </source>
</evidence>
<dbReference type="CTD" id="10645"/>
<dbReference type="PROSITE" id="PS50011">
    <property type="entry name" value="PROTEIN_KINASE_DOM"/>
    <property type="match status" value="1"/>
</dbReference>
<evidence type="ECO:0000313" key="19">
    <source>
        <dbReference type="Proteomes" id="UP000472265"/>
    </source>
</evidence>
<evidence type="ECO:0000256" key="5">
    <source>
        <dbReference type="ARBA" id="ARBA00022527"/>
    </source>
</evidence>
<dbReference type="FunFam" id="3.30.200.20:FF:000429">
    <property type="entry name" value="Calcium/calmodulin-dependent protein kinase kinase"/>
    <property type="match status" value="1"/>
</dbReference>
<dbReference type="InterPro" id="IPR008271">
    <property type="entry name" value="Ser/Thr_kinase_AS"/>
</dbReference>
<feature type="region of interest" description="Disordered" evidence="16">
    <location>
        <begin position="37"/>
        <end position="96"/>
    </location>
</feature>
<keyword evidence="10 15" id="KW-0067">ATP-binding</keyword>
<dbReference type="Proteomes" id="UP000472265">
    <property type="component" value="Chromosome 12"/>
</dbReference>
<dbReference type="OrthoDB" id="68483at2759"/>
<evidence type="ECO:0000256" key="8">
    <source>
        <dbReference type="ARBA" id="ARBA00022741"/>
    </source>
</evidence>
<feature type="domain" description="Protein kinase" evidence="17">
    <location>
        <begin position="197"/>
        <end position="477"/>
    </location>
</feature>
<dbReference type="GO" id="GO:0061762">
    <property type="term" value="P:CAMKK-AMPK signaling cascade"/>
    <property type="evidence" value="ECO:0007669"/>
    <property type="project" value="TreeGrafter"/>
</dbReference>
<dbReference type="GeneTree" id="ENSGT00940000154890"/>
<gene>
    <name evidence="18" type="primary">LOC115592583</name>
</gene>
<dbReference type="AlphaFoldDB" id="A0A671UTH1"/>
<keyword evidence="7" id="KW-0808">Transferase</keyword>
<dbReference type="RefSeq" id="XP_030291373.1">
    <property type="nucleotide sequence ID" value="XM_030435513.1"/>
</dbReference>
<evidence type="ECO:0000256" key="10">
    <source>
        <dbReference type="ARBA" id="ARBA00022840"/>
    </source>
</evidence>
<evidence type="ECO:0000259" key="17">
    <source>
        <dbReference type="PROSITE" id="PS50011"/>
    </source>
</evidence>
<keyword evidence="8 15" id="KW-0547">Nucleotide-binding</keyword>
<dbReference type="EC" id="2.7.11.17" evidence="3"/>
<dbReference type="SUPFAM" id="SSF56112">
    <property type="entry name" value="Protein kinase-like (PK-like)"/>
    <property type="match status" value="1"/>
</dbReference>
<dbReference type="Gene3D" id="1.10.510.10">
    <property type="entry name" value="Transferase(Phosphotransferase) domain 1"/>
    <property type="match status" value="1"/>
</dbReference>
<protein>
    <recommendedName>
        <fullName evidence="3">calcium/calmodulin-dependent protein kinase</fullName>
        <ecNumber evidence="3">2.7.11.17</ecNumber>
    </recommendedName>
</protein>
<reference evidence="18" key="1">
    <citation type="submission" date="2021-04" db="EMBL/GenBank/DDBJ databases">
        <authorList>
            <consortium name="Wellcome Sanger Institute Data Sharing"/>
        </authorList>
    </citation>
    <scope>NUCLEOTIDE SEQUENCE [LARGE SCALE GENOMIC DNA]</scope>
</reference>
<dbReference type="RefSeq" id="XP_030291372.1">
    <property type="nucleotide sequence ID" value="XM_030435512.1"/>
</dbReference>
<dbReference type="InterPro" id="IPR011009">
    <property type="entry name" value="Kinase-like_dom_sf"/>
</dbReference>
<keyword evidence="6" id="KW-0597">Phosphoprotein</keyword>
<dbReference type="GO" id="GO:0004683">
    <property type="term" value="F:calcium/calmodulin-dependent protein kinase activity"/>
    <property type="evidence" value="ECO:0007669"/>
    <property type="project" value="UniProtKB-EC"/>
</dbReference>
<dbReference type="FunFam" id="1.10.510.10:FF:000091">
    <property type="entry name" value="Calcium/calmodulin-dependent protein kinase kinase 2 isoform 1"/>
    <property type="match status" value="1"/>
</dbReference>
<evidence type="ECO:0000256" key="3">
    <source>
        <dbReference type="ARBA" id="ARBA00012434"/>
    </source>
</evidence>
<keyword evidence="4" id="KW-0963">Cytoplasm</keyword>
<evidence type="ECO:0000256" key="7">
    <source>
        <dbReference type="ARBA" id="ARBA00022679"/>
    </source>
</evidence>
<dbReference type="InParanoid" id="A0A671UTH1"/>
<evidence type="ECO:0000256" key="1">
    <source>
        <dbReference type="ARBA" id="ARBA00004123"/>
    </source>
</evidence>
<evidence type="ECO:0000256" key="2">
    <source>
        <dbReference type="ARBA" id="ARBA00004496"/>
    </source>
</evidence>
<reference evidence="18" key="2">
    <citation type="submission" date="2025-08" db="UniProtKB">
        <authorList>
            <consortium name="Ensembl"/>
        </authorList>
    </citation>
    <scope>IDENTIFICATION</scope>
</reference>
<comment type="catalytic activity">
    <reaction evidence="13">
        <text>L-threonyl-[protein] + ATP = O-phospho-L-threonyl-[protein] + ADP + H(+)</text>
        <dbReference type="Rhea" id="RHEA:46608"/>
        <dbReference type="Rhea" id="RHEA-COMP:11060"/>
        <dbReference type="Rhea" id="RHEA-COMP:11605"/>
        <dbReference type="ChEBI" id="CHEBI:15378"/>
        <dbReference type="ChEBI" id="CHEBI:30013"/>
        <dbReference type="ChEBI" id="CHEBI:30616"/>
        <dbReference type="ChEBI" id="CHEBI:61977"/>
        <dbReference type="ChEBI" id="CHEBI:456216"/>
        <dbReference type="EC" id="2.7.11.17"/>
    </reaction>
</comment>
<dbReference type="GO" id="GO:0005737">
    <property type="term" value="C:cytoplasm"/>
    <property type="evidence" value="ECO:0007669"/>
    <property type="project" value="UniProtKB-SubCell"/>
</dbReference>
<comment type="catalytic activity">
    <reaction evidence="14">
        <text>L-seryl-[protein] + ATP = O-phospho-L-seryl-[protein] + ADP + H(+)</text>
        <dbReference type="Rhea" id="RHEA:17989"/>
        <dbReference type="Rhea" id="RHEA-COMP:9863"/>
        <dbReference type="Rhea" id="RHEA-COMP:11604"/>
        <dbReference type="ChEBI" id="CHEBI:15378"/>
        <dbReference type="ChEBI" id="CHEBI:29999"/>
        <dbReference type="ChEBI" id="CHEBI:30616"/>
        <dbReference type="ChEBI" id="CHEBI:83421"/>
        <dbReference type="ChEBI" id="CHEBI:456216"/>
        <dbReference type="EC" id="2.7.11.17"/>
    </reaction>
</comment>
<dbReference type="Ensembl" id="ENSSAUT00010018249.1">
    <property type="protein sequence ID" value="ENSSAUP00010017248.1"/>
    <property type="gene ID" value="ENSSAUG00010007908.1"/>
</dbReference>
<dbReference type="GO" id="GO:0005654">
    <property type="term" value="C:nucleoplasm"/>
    <property type="evidence" value="ECO:0007669"/>
    <property type="project" value="UniProtKB-ARBA"/>
</dbReference>
<keyword evidence="9" id="KW-0418">Kinase</keyword>
<feature type="region of interest" description="Disordered" evidence="16">
    <location>
        <begin position="130"/>
        <end position="182"/>
    </location>
</feature>
<dbReference type="OMA" id="EPRSECR"/>
<keyword evidence="5" id="KW-0723">Serine/threonine-protein kinase</keyword>
<dbReference type="PANTHER" id="PTHR43895">
    <property type="entry name" value="CALCIUM/CALMODULIN-DEPENDENT PROTEIN KINASE KINASE-RELATED"/>
    <property type="match status" value="1"/>
</dbReference>
<evidence type="ECO:0000256" key="14">
    <source>
        <dbReference type="ARBA" id="ARBA00047430"/>
    </source>
</evidence>
<proteinExistence type="predicted"/>
<feature type="region of interest" description="Disordered" evidence="16">
    <location>
        <begin position="237"/>
        <end position="259"/>
    </location>
</feature>